<dbReference type="InterPro" id="IPR021321">
    <property type="entry name" value="DUF2922"/>
</dbReference>
<evidence type="ECO:0000313" key="1">
    <source>
        <dbReference type="EMBL" id="KZL90398.1"/>
    </source>
</evidence>
<organism evidence="1 2">
    <name type="scientific">Clostridium magnum DSM 2767</name>
    <dbReference type="NCBI Taxonomy" id="1121326"/>
    <lineage>
        <taxon>Bacteria</taxon>
        <taxon>Bacillati</taxon>
        <taxon>Bacillota</taxon>
        <taxon>Clostridia</taxon>
        <taxon>Eubacteriales</taxon>
        <taxon>Clostridiaceae</taxon>
        <taxon>Clostridium</taxon>
    </lineage>
</organism>
<protein>
    <recommendedName>
        <fullName evidence="3">DUF2922 domain-containing protein</fullName>
    </recommendedName>
</protein>
<dbReference type="STRING" id="1121326.CLMAG_41690"/>
<dbReference type="Pfam" id="PF11148">
    <property type="entry name" value="DUF2922"/>
    <property type="match status" value="1"/>
</dbReference>
<proteinExistence type="predicted"/>
<dbReference type="RefSeq" id="WP_066626624.1">
    <property type="nucleotide sequence ID" value="NZ_FQXL01000008.1"/>
</dbReference>
<evidence type="ECO:0008006" key="3">
    <source>
        <dbReference type="Google" id="ProtNLM"/>
    </source>
</evidence>
<dbReference type="Proteomes" id="UP000076603">
    <property type="component" value="Unassembled WGS sequence"/>
</dbReference>
<comment type="caution">
    <text evidence="1">The sequence shown here is derived from an EMBL/GenBank/DDBJ whole genome shotgun (WGS) entry which is preliminary data.</text>
</comment>
<dbReference type="OrthoDB" id="9795264at2"/>
<name>A0A161WU61_9CLOT</name>
<reference evidence="1 2" key="1">
    <citation type="submission" date="2016-04" db="EMBL/GenBank/DDBJ databases">
        <title>Genome sequence of Clostridium magnum DSM 2767.</title>
        <authorList>
            <person name="Poehlein A."/>
            <person name="Uhlig R."/>
            <person name="Fischer R."/>
            <person name="Bahl H."/>
            <person name="Daniel R."/>
        </authorList>
    </citation>
    <scope>NUCLEOTIDE SEQUENCE [LARGE SCALE GENOMIC DNA]</scope>
    <source>
        <strain evidence="1 2">DSM 2767</strain>
    </source>
</reference>
<dbReference type="PATRIC" id="fig|1121326.3.peg.4225"/>
<accession>A0A161WU61</accession>
<dbReference type="AlphaFoldDB" id="A0A161WU61"/>
<dbReference type="EMBL" id="LWAE01000005">
    <property type="protein sequence ID" value="KZL90398.1"/>
    <property type="molecule type" value="Genomic_DNA"/>
</dbReference>
<sequence length="72" mass="7649">MSKTLVMNFLNDSGSKTAIRVNNVKDGVTEAEVGAAMDVIIAKNIFTSTGGDLRTKDSAEIVDKTSTELTVK</sequence>
<gene>
    <name evidence="1" type="ORF">CLMAG_41690</name>
</gene>
<evidence type="ECO:0000313" key="2">
    <source>
        <dbReference type="Proteomes" id="UP000076603"/>
    </source>
</evidence>
<keyword evidence="2" id="KW-1185">Reference proteome</keyword>